<dbReference type="Pfam" id="PF14215">
    <property type="entry name" value="bHLH-MYC_N"/>
    <property type="match status" value="1"/>
</dbReference>
<keyword evidence="1" id="KW-0805">Transcription regulation</keyword>
<dbReference type="InterPro" id="IPR025610">
    <property type="entry name" value="MYC/MYB_N"/>
</dbReference>
<dbReference type="GO" id="GO:0003700">
    <property type="term" value="F:DNA-binding transcription factor activity"/>
    <property type="evidence" value="ECO:0007669"/>
    <property type="project" value="InterPro"/>
</dbReference>
<dbReference type="Proteomes" id="UP000324705">
    <property type="component" value="Chromosome 4A"/>
</dbReference>
<reference evidence="4 5" key="1">
    <citation type="submission" date="2017-09" db="EMBL/GenBank/DDBJ databases">
        <authorList>
            <consortium name="International Durum Wheat Genome Sequencing Consortium (IDWGSC)"/>
            <person name="Milanesi L."/>
        </authorList>
    </citation>
    <scope>NUCLEOTIDE SEQUENCE [LARGE SCALE GENOMIC DNA]</scope>
    <source>
        <strain evidence="5">cv. Svevo</strain>
    </source>
</reference>
<evidence type="ECO:0000256" key="1">
    <source>
        <dbReference type="ARBA" id="ARBA00023015"/>
    </source>
</evidence>
<evidence type="ECO:0000313" key="5">
    <source>
        <dbReference type="Proteomes" id="UP000324705"/>
    </source>
</evidence>
<dbReference type="AlphaFoldDB" id="A0A9R0SDF8"/>
<feature type="domain" description="Transcription factor MYC/MYB N-terminal" evidence="3">
    <location>
        <begin position="5"/>
        <end position="145"/>
    </location>
</feature>
<dbReference type="Gramene" id="TRITD4Av1G147850.13">
    <property type="protein sequence ID" value="TRITD4Av1G147850.13"/>
    <property type="gene ID" value="TRITD4Av1G147850"/>
</dbReference>
<evidence type="ECO:0000313" key="4">
    <source>
        <dbReference type="EMBL" id="VAH92941.1"/>
    </source>
</evidence>
<sequence length="154" mass="16469">MAVGEALRRLCEEIGWSYAVFWKAIGAADPVHLVWEDGYCGHTPCPAGSEASQARAAELGCSAAVDSICSLVRKDMAEQVHVVGEGTIGRVAFTGSHQWIIHGTADDHGLSSEVASEMHYQFRAGIKTIAIIPVLPRGVLQLGSTGVLWRTQVL</sequence>
<dbReference type="PANTHER" id="PTHR46196:SF23">
    <property type="entry name" value="BHLH DOMAIN-CONTAINING PROTEIN"/>
    <property type="match status" value="1"/>
</dbReference>
<evidence type="ECO:0000259" key="3">
    <source>
        <dbReference type="Pfam" id="PF14215"/>
    </source>
</evidence>
<name>A0A9R0SDF8_TRITD</name>
<evidence type="ECO:0000256" key="2">
    <source>
        <dbReference type="ARBA" id="ARBA00023163"/>
    </source>
</evidence>
<organism evidence="4 5">
    <name type="scientific">Triticum turgidum subsp. durum</name>
    <name type="common">Durum wheat</name>
    <name type="synonym">Triticum durum</name>
    <dbReference type="NCBI Taxonomy" id="4567"/>
    <lineage>
        <taxon>Eukaryota</taxon>
        <taxon>Viridiplantae</taxon>
        <taxon>Streptophyta</taxon>
        <taxon>Embryophyta</taxon>
        <taxon>Tracheophyta</taxon>
        <taxon>Spermatophyta</taxon>
        <taxon>Magnoliopsida</taxon>
        <taxon>Liliopsida</taxon>
        <taxon>Poales</taxon>
        <taxon>Poaceae</taxon>
        <taxon>BOP clade</taxon>
        <taxon>Pooideae</taxon>
        <taxon>Triticodae</taxon>
        <taxon>Triticeae</taxon>
        <taxon>Triticinae</taxon>
        <taxon>Triticum</taxon>
    </lineage>
</organism>
<dbReference type="EMBL" id="LT934117">
    <property type="protein sequence ID" value="VAH92941.1"/>
    <property type="molecule type" value="Genomic_DNA"/>
</dbReference>
<gene>
    <name evidence="4" type="ORF">TRITD_4Av1G147850</name>
</gene>
<keyword evidence="2" id="KW-0804">Transcription</keyword>
<proteinExistence type="predicted"/>
<dbReference type="PANTHER" id="PTHR46196">
    <property type="entry name" value="TRANSCRIPTION FACTOR BHLH155-LIKE ISOFORM X1-RELATED"/>
    <property type="match status" value="1"/>
</dbReference>
<keyword evidence="5" id="KW-1185">Reference proteome</keyword>
<dbReference type="InterPro" id="IPR043561">
    <property type="entry name" value="LHW-like"/>
</dbReference>
<accession>A0A9R0SDF8</accession>
<protein>
    <recommendedName>
        <fullName evidence="3">Transcription factor MYC/MYB N-terminal domain-containing protein</fullName>
    </recommendedName>
</protein>